<gene>
    <name evidence="2" type="ORF">GP486_005148</name>
</gene>
<feature type="compositionally biased region" description="Low complexity" evidence="1">
    <location>
        <begin position="1"/>
        <end position="19"/>
    </location>
</feature>
<organism evidence="2 3">
    <name type="scientific">Trichoglossum hirsutum</name>
    <dbReference type="NCBI Taxonomy" id="265104"/>
    <lineage>
        <taxon>Eukaryota</taxon>
        <taxon>Fungi</taxon>
        <taxon>Dikarya</taxon>
        <taxon>Ascomycota</taxon>
        <taxon>Pezizomycotina</taxon>
        <taxon>Geoglossomycetes</taxon>
        <taxon>Geoglossales</taxon>
        <taxon>Geoglossaceae</taxon>
        <taxon>Trichoglossum</taxon>
    </lineage>
</organism>
<accession>A0A9P8L9S8</accession>
<dbReference type="Proteomes" id="UP000750711">
    <property type="component" value="Unassembled WGS sequence"/>
</dbReference>
<name>A0A9P8L9S8_9PEZI</name>
<feature type="compositionally biased region" description="Polar residues" evidence="1">
    <location>
        <begin position="398"/>
        <end position="423"/>
    </location>
</feature>
<protein>
    <submittedName>
        <fullName evidence="2">Uncharacterized protein</fullName>
    </submittedName>
</protein>
<sequence>MSDNISTATSASRLSSLSIESEHGGNRPGGATIRHTRPAALAALFNDQVLGLEKVFQDNFKYNTKRLKLNIERNPQQQLNLGIGNFVLENDGEYNLLIIYYAGHGVYDEKSRHLYLDAAKAEPAVKATFTPRACWHKAETCSLKEDIHADVLTILDCCFAGDVDRSSGLSDRTYELLAANGPGETTPQPGPHSFTNTLISVLSDIAKEKKKINTFDLRAAIARRRDPHYQPLLLRRISHGSRGDKHIKLAPLCGSSIDRSQELEHRRLPAKPWEFHIQFTLEAPPTDDQIKNLAKELPVVFKEAGLCLHRARWTSRRFEAAAEVFVGMLNNQRRRATPTQGGASAEPSPRNVVNMRVLAEREAEAAFAKLGSFQGISGTLASGTPGTVQAKPFPGKLQMQQPPSCGKSDMSQNSADGQTQPSAPLTDWKQVPAGFIVGDKVAISERIGNERHSVNYVVEEKYFDPGGAWVYLVCKDGGEASGSKWVEEGVLRWR</sequence>
<evidence type="ECO:0000313" key="3">
    <source>
        <dbReference type="Proteomes" id="UP000750711"/>
    </source>
</evidence>
<evidence type="ECO:0000313" key="2">
    <source>
        <dbReference type="EMBL" id="KAH0557061.1"/>
    </source>
</evidence>
<proteinExistence type="predicted"/>
<dbReference type="EMBL" id="JAGHQM010000924">
    <property type="protein sequence ID" value="KAH0557061.1"/>
    <property type="molecule type" value="Genomic_DNA"/>
</dbReference>
<comment type="caution">
    <text evidence="2">The sequence shown here is derived from an EMBL/GenBank/DDBJ whole genome shotgun (WGS) entry which is preliminary data.</text>
</comment>
<feature type="region of interest" description="Disordered" evidence="1">
    <location>
        <begin position="1"/>
        <end position="33"/>
    </location>
</feature>
<reference evidence="2" key="1">
    <citation type="submission" date="2021-03" db="EMBL/GenBank/DDBJ databases">
        <title>Comparative genomics and phylogenomic investigation of the class Geoglossomycetes provide insights into ecological specialization and systematics.</title>
        <authorList>
            <person name="Melie T."/>
            <person name="Pirro S."/>
            <person name="Miller A.N."/>
            <person name="Quandt A."/>
        </authorList>
    </citation>
    <scope>NUCLEOTIDE SEQUENCE</scope>
    <source>
        <strain evidence="2">CAQ_001_2017</strain>
    </source>
</reference>
<keyword evidence="3" id="KW-1185">Reference proteome</keyword>
<evidence type="ECO:0000256" key="1">
    <source>
        <dbReference type="SAM" id="MobiDB-lite"/>
    </source>
</evidence>
<feature type="region of interest" description="Disordered" evidence="1">
    <location>
        <begin position="385"/>
        <end position="426"/>
    </location>
</feature>
<dbReference type="AlphaFoldDB" id="A0A9P8L9S8"/>